<dbReference type="Pfam" id="PF13558">
    <property type="entry name" value="SbcC_Walker_B"/>
    <property type="match status" value="1"/>
</dbReference>
<dbReference type="PANTHER" id="PTHR32114:SF2">
    <property type="entry name" value="ABC TRANSPORTER ABCH.3"/>
    <property type="match status" value="1"/>
</dbReference>
<dbReference type="Proteomes" id="UP000095594">
    <property type="component" value="Unassembled WGS sequence"/>
</dbReference>
<evidence type="ECO:0000256" key="4">
    <source>
        <dbReference type="SAM" id="Coils"/>
    </source>
</evidence>
<sequence length="1051" mass="120543">MRPLKLIINAFGPYAGKEEIDFTKIKGSNIFVISGPTGAGKTTIFDAISFALFGEASGTSRTMESLKSHHAKGTDIAYVELEFLAKGKKYKIIRKPTQTVDKVYKNGTIKQIDKKHEAEFYLDDETVISRPSEATEKIQQILGLNASQFKQIVMLPQGEFKKLLEAESKDKEPIFRNIFGTERFLSIQKKLDDKSTELRNRVLSEKQRRDAFISKIDPVVNDELRKLINSVDKDVLEIIKLTKALIEKDKSDEKEINTKIEKLNEDKKRIEENRFKAEEDNKKLLLKDRVSNELELLNYKEEEIKKEEVLLEKAKKAKDIIHLEKSVVEAEEKLKDNTTRLESSKKALVDSEIIFNVKNKAYEKAELEIKQKDALIKEKLEVEKKLEKFKIYKEKEILVKQLTDELNRQTKNIELLENDLKGDKEKLEKDREIQQSIAENEVLFVRVSNSLREKEALILKAKSVFKKILAYENGIKIYNEEALRVVSLEKKYLMKKEEYENGDLLFRKGLAGILALNLDDGSQCPVCGSTSHPNLAKMQENVPTEEKLKELKDIYEAEKNVYDKALKELAIKKATNDSMLEEGIKAALDEIKDVVNFNGDIKLQFDEMKKAVTESGIKLKGEIEELREEKDKISKVIINKDNVNKEIKALEERIKIEESKIEEAKKRQQNSLGSLTREEGLLAEAKSILPEDIKDDNLLRMQDVKITSKIRELEESLELTKKEFNDIKDTLTKLKQDVVNYTELNERYLDEVGNKNIIFNQKIQESLFKDIDDYNNSKRSDNEINVKDTYIREYYNKLTSKKDEFKRISEETQNMIKVDLKEYDILINEKLNEITLLNKESKEIYSRISNNRSSLRSIEDITTKIQGDEAKYNVIGELAELAKGNNAERITFERYVLAAYFDDIIRAANSRLSKMTNSRYTLKRKESREKGQKQSGLELEVIDAYTGKERHVKTLSGGEGFKASLALALGLADVIQSYAGGVQIDTMFVDEGFGTLDSESLDNAISALMDLQDLGRLVGVISHVPELKERVDARLEITPGKDGSHANFIIK</sequence>
<evidence type="ECO:0000256" key="2">
    <source>
        <dbReference type="ARBA" id="ARBA00011322"/>
    </source>
</evidence>
<evidence type="ECO:0000313" key="7">
    <source>
        <dbReference type="Proteomes" id="UP000095594"/>
    </source>
</evidence>
<dbReference type="RefSeq" id="WP_055267914.1">
    <property type="nucleotide sequence ID" value="NZ_CABIXQ010000026.1"/>
</dbReference>
<dbReference type="OrthoDB" id="9795626at2"/>
<evidence type="ECO:0000313" key="6">
    <source>
        <dbReference type="EMBL" id="CUP09806.1"/>
    </source>
</evidence>
<proteinExistence type="inferred from homology"/>
<feature type="domain" description="Rad50/SbcC-type AAA" evidence="5">
    <location>
        <begin position="5"/>
        <end position="271"/>
    </location>
</feature>
<evidence type="ECO:0000256" key="1">
    <source>
        <dbReference type="ARBA" id="ARBA00006930"/>
    </source>
</evidence>
<dbReference type="Gene3D" id="3.40.50.300">
    <property type="entry name" value="P-loop containing nucleotide triphosphate hydrolases"/>
    <property type="match status" value="2"/>
</dbReference>
<feature type="coiled-coil region" evidence="4">
    <location>
        <begin position="246"/>
        <end position="433"/>
    </location>
</feature>
<comment type="subunit">
    <text evidence="2">Heterodimer of SbcC and SbcD.</text>
</comment>
<dbReference type="GO" id="GO:0006302">
    <property type="term" value="P:double-strand break repair"/>
    <property type="evidence" value="ECO:0007669"/>
    <property type="project" value="InterPro"/>
</dbReference>
<dbReference type="PANTHER" id="PTHR32114">
    <property type="entry name" value="ABC TRANSPORTER ABCH.3"/>
    <property type="match status" value="1"/>
</dbReference>
<organism evidence="6 7">
    <name type="scientific">Clostridium disporicum</name>
    <dbReference type="NCBI Taxonomy" id="84024"/>
    <lineage>
        <taxon>Bacteria</taxon>
        <taxon>Bacillati</taxon>
        <taxon>Bacillota</taxon>
        <taxon>Clostridia</taxon>
        <taxon>Eubacteriales</taxon>
        <taxon>Clostridiaceae</taxon>
        <taxon>Clostridium</taxon>
    </lineage>
</organism>
<comment type="similarity">
    <text evidence="1">Belongs to the SMC family. SbcC subfamily.</text>
</comment>
<dbReference type="AlphaFoldDB" id="A0A174KH59"/>
<gene>
    <name evidence="6" type="primary">sbcC</name>
    <name evidence="6" type="ORF">ERS852471_02983</name>
</gene>
<dbReference type="SUPFAM" id="SSF52540">
    <property type="entry name" value="P-loop containing nucleoside triphosphate hydrolases"/>
    <property type="match status" value="1"/>
</dbReference>
<accession>A0A174KH59</accession>
<evidence type="ECO:0000259" key="5">
    <source>
        <dbReference type="Pfam" id="PF13476"/>
    </source>
</evidence>
<dbReference type="InterPro" id="IPR027417">
    <property type="entry name" value="P-loop_NTPase"/>
</dbReference>
<protein>
    <recommendedName>
        <fullName evidence="3">Nuclease SbcCD subunit C</fullName>
    </recommendedName>
</protein>
<name>A0A174KH59_9CLOT</name>
<evidence type="ECO:0000256" key="3">
    <source>
        <dbReference type="ARBA" id="ARBA00013368"/>
    </source>
</evidence>
<dbReference type="GO" id="GO:0016887">
    <property type="term" value="F:ATP hydrolysis activity"/>
    <property type="evidence" value="ECO:0007669"/>
    <property type="project" value="InterPro"/>
</dbReference>
<feature type="coiled-coil region" evidence="4">
    <location>
        <begin position="626"/>
        <end position="667"/>
    </location>
</feature>
<dbReference type="InterPro" id="IPR038729">
    <property type="entry name" value="Rad50/SbcC_AAA"/>
</dbReference>
<reference evidence="6 7" key="1">
    <citation type="submission" date="2015-09" db="EMBL/GenBank/DDBJ databases">
        <authorList>
            <consortium name="Pathogen Informatics"/>
        </authorList>
    </citation>
    <scope>NUCLEOTIDE SEQUENCE [LARGE SCALE GENOMIC DNA]</scope>
    <source>
        <strain evidence="6 7">2789STDY5834856</strain>
    </source>
</reference>
<keyword evidence="4" id="KW-0175">Coiled coil</keyword>
<dbReference type="Pfam" id="PF13476">
    <property type="entry name" value="AAA_23"/>
    <property type="match status" value="1"/>
</dbReference>
<feature type="coiled-coil region" evidence="4">
    <location>
        <begin position="710"/>
        <end position="751"/>
    </location>
</feature>
<dbReference type="EMBL" id="CYZX01000026">
    <property type="protein sequence ID" value="CUP09806.1"/>
    <property type="molecule type" value="Genomic_DNA"/>
</dbReference>